<keyword evidence="4" id="KW-1185">Reference proteome</keyword>
<comment type="similarity">
    <text evidence="1 2">Belongs to the cytochrome P450 family.</text>
</comment>
<keyword evidence="2" id="KW-0479">Metal-binding</keyword>
<evidence type="ECO:0000313" key="3">
    <source>
        <dbReference type="EMBL" id="MCI3270070.1"/>
    </source>
</evidence>
<dbReference type="InterPro" id="IPR001128">
    <property type="entry name" value="Cyt_P450"/>
</dbReference>
<dbReference type="PANTHER" id="PTHR46696:SF1">
    <property type="entry name" value="CYTOCHROME P450 YJIB-RELATED"/>
    <property type="match status" value="1"/>
</dbReference>
<proteinExistence type="inferred from homology"/>
<protein>
    <submittedName>
        <fullName evidence="3">Cytochrome P450</fullName>
    </submittedName>
</protein>
<keyword evidence="2" id="KW-0349">Heme</keyword>
<evidence type="ECO:0000256" key="2">
    <source>
        <dbReference type="RuleBase" id="RU000461"/>
    </source>
</evidence>
<gene>
    <name evidence="3" type="ORF">MQP27_02970</name>
</gene>
<dbReference type="SUPFAM" id="SSF48264">
    <property type="entry name" value="Cytochrome P450"/>
    <property type="match status" value="1"/>
</dbReference>
<dbReference type="PANTHER" id="PTHR46696">
    <property type="entry name" value="P450, PUTATIVE (EUROFUNG)-RELATED"/>
    <property type="match status" value="1"/>
</dbReference>
<keyword evidence="2" id="KW-0560">Oxidoreductase</keyword>
<evidence type="ECO:0000313" key="4">
    <source>
        <dbReference type="Proteomes" id="UP001165269"/>
    </source>
</evidence>
<dbReference type="EMBL" id="JALDAY010000001">
    <property type="protein sequence ID" value="MCI3270070.1"/>
    <property type="molecule type" value="Genomic_DNA"/>
</dbReference>
<dbReference type="Gene3D" id="1.10.630.10">
    <property type="entry name" value="Cytochrome P450"/>
    <property type="match status" value="1"/>
</dbReference>
<evidence type="ECO:0000256" key="1">
    <source>
        <dbReference type="ARBA" id="ARBA00010617"/>
    </source>
</evidence>
<dbReference type="RefSeq" id="WP_242760602.1">
    <property type="nucleotide sequence ID" value="NZ_JALDAY010000001.1"/>
</dbReference>
<sequence length="382" mass="42365">MTEPPDVMRLLEPDVLLDPHPLYRQWHAQAPVLWDPGIEAWLVTGYEEALTALRDAETFCQDWRRIGVDTPPSLLSLQTLDPPEHTRVRHLLLEGFKAVDLGELERTVRARLDELLATAGEFEIFDFVSRVAEPLTLRTVTRLLGLPEPEQGWFVPLSNTIVDGMDASLRPECYEPGVAARSELTALVRDLLDSDLPEGLTSRAVERAPAADVDREVLLNSLRVVLQAGFQTASRFLVTGLLTLLRIPPEQRPVVATDKAVNELVRYAGPVHVESRACVRDTVLGEQKVRKGEIVSMFLGAANRDPAVFAAPDTLRWDRTPNRHLAFGRGPHACLGAQVAVLVARTVFGVLGTRHPRARLAAEPVPRPNVTEHGMHRLEIAL</sequence>
<organism evidence="3 4">
    <name type="scientific">Streptomyces cylindrosporus</name>
    <dbReference type="NCBI Taxonomy" id="2927583"/>
    <lineage>
        <taxon>Bacteria</taxon>
        <taxon>Bacillati</taxon>
        <taxon>Actinomycetota</taxon>
        <taxon>Actinomycetes</taxon>
        <taxon>Kitasatosporales</taxon>
        <taxon>Streptomycetaceae</taxon>
        <taxon>Streptomyces</taxon>
    </lineage>
</organism>
<dbReference type="Proteomes" id="UP001165269">
    <property type="component" value="Unassembled WGS sequence"/>
</dbReference>
<dbReference type="PROSITE" id="PS00086">
    <property type="entry name" value="CYTOCHROME_P450"/>
    <property type="match status" value="1"/>
</dbReference>
<dbReference type="PRINTS" id="PR00359">
    <property type="entry name" value="BP450"/>
</dbReference>
<keyword evidence="2" id="KW-0408">Iron</keyword>
<name>A0ABS9Y0S8_9ACTN</name>
<dbReference type="InterPro" id="IPR002397">
    <property type="entry name" value="Cyt_P450_B"/>
</dbReference>
<reference evidence="3" key="1">
    <citation type="submission" date="2022-03" db="EMBL/GenBank/DDBJ databases">
        <title>Streptomyces 7R015 and 7R016 isolated from Barleria lupulina in Thailand.</title>
        <authorList>
            <person name="Kanchanasin P."/>
            <person name="Phongsopitanun W."/>
            <person name="Tanasupawat S."/>
        </authorList>
    </citation>
    <scope>NUCLEOTIDE SEQUENCE</scope>
    <source>
        <strain evidence="3">7R015</strain>
    </source>
</reference>
<accession>A0ABS9Y0S8</accession>
<dbReference type="Pfam" id="PF00067">
    <property type="entry name" value="p450"/>
    <property type="match status" value="1"/>
</dbReference>
<dbReference type="InterPro" id="IPR036396">
    <property type="entry name" value="Cyt_P450_sf"/>
</dbReference>
<keyword evidence="2" id="KW-0503">Monooxygenase</keyword>
<comment type="caution">
    <text evidence="3">The sequence shown here is derived from an EMBL/GenBank/DDBJ whole genome shotgun (WGS) entry which is preliminary data.</text>
</comment>
<dbReference type="InterPro" id="IPR017972">
    <property type="entry name" value="Cyt_P450_CS"/>
</dbReference>